<dbReference type="Gene3D" id="3.40.50.150">
    <property type="entry name" value="Vaccinia Virus protein VP39"/>
    <property type="match status" value="1"/>
</dbReference>
<dbReference type="GO" id="GO:0032259">
    <property type="term" value="P:methylation"/>
    <property type="evidence" value="ECO:0007669"/>
    <property type="project" value="UniProtKB-KW"/>
</dbReference>
<dbReference type="Proteomes" id="UP000509510">
    <property type="component" value="Chromosome III"/>
</dbReference>
<dbReference type="PANTHER" id="PTHR31001:SF85">
    <property type="entry name" value="ZN(II)2CYS6 TRANSCRIPTION FACTOR (EUROFUNG)"/>
    <property type="match status" value="1"/>
</dbReference>
<dbReference type="EMBL" id="CP055900">
    <property type="protein sequence ID" value="QKX59617.1"/>
    <property type="molecule type" value="Genomic_DNA"/>
</dbReference>
<keyword evidence="5" id="KW-0479">Metal-binding</keyword>
<dbReference type="GeneID" id="55994248"/>
<dbReference type="SMART" id="SM00066">
    <property type="entry name" value="GAL4"/>
    <property type="match status" value="1"/>
</dbReference>
<evidence type="ECO:0000256" key="3">
    <source>
        <dbReference type="ARBA" id="ARBA00022679"/>
    </source>
</evidence>
<keyword evidence="13" id="KW-1185">Reference proteome</keyword>
<dbReference type="GO" id="GO:0003677">
    <property type="term" value="F:DNA binding"/>
    <property type="evidence" value="ECO:0007669"/>
    <property type="project" value="UniProtKB-KW"/>
</dbReference>
<organism evidence="12 13">
    <name type="scientific">Talaromyces rugulosus</name>
    <name type="common">Penicillium rugulosum</name>
    <dbReference type="NCBI Taxonomy" id="121627"/>
    <lineage>
        <taxon>Eukaryota</taxon>
        <taxon>Fungi</taxon>
        <taxon>Dikarya</taxon>
        <taxon>Ascomycota</taxon>
        <taxon>Pezizomycotina</taxon>
        <taxon>Eurotiomycetes</taxon>
        <taxon>Eurotiomycetidae</taxon>
        <taxon>Eurotiales</taxon>
        <taxon>Trichocomaceae</taxon>
        <taxon>Talaromyces</taxon>
        <taxon>Talaromyces sect. Islandici</taxon>
    </lineage>
</organism>
<dbReference type="PANTHER" id="PTHR31001">
    <property type="entry name" value="UNCHARACTERIZED TRANSCRIPTIONAL REGULATORY PROTEIN"/>
    <property type="match status" value="1"/>
</dbReference>
<dbReference type="InterPro" id="IPR002935">
    <property type="entry name" value="SAM_O-MeTrfase"/>
</dbReference>
<evidence type="ECO:0000313" key="13">
    <source>
        <dbReference type="Proteomes" id="UP000509510"/>
    </source>
</evidence>
<dbReference type="InterPro" id="IPR050613">
    <property type="entry name" value="Sec_Metabolite_Reg"/>
</dbReference>
<dbReference type="AlphaFoldDB" id="A0A7H8R057"/>
<keyword evidence="4" id="KW-0949">S-adenosyl-L-methionine</keyword>
<sequence length="982" mass="109969">MLFILPPWSLTETHLAPEQLGLAHARENSIKNGIPTIAVSPTQGKFLSLLATMSSANYVLELGTLGGYSSICLAQAIKERGGKLTSVDISSDRRQVAIQNLQFAGIDVPGEADVLLGAALDILPNLANEIETGTRSAFDFVFIDANWDNQWEYFDFAVKISKGKGSVIYVDNVVRQILEAGIIGPEKKDEEVMPLVEKVGQDNRVDAVVMQTVGAKSYDGFLMAVISRQVVFISLSIHIIAMAAMATFPSDLLSQQGRPAENLKALSCIICRRRKLKCDRRDPCSRCIKSSVECIYPDPVRSRHQRKPELVLITRLKHYENLLRKNGIDPNAIESDSYDDSVSIEGEVENTLNIDPVQASSDVHNQTTKGQFLSRGGKSIYFDKYGISLLSFETEKLTIDENSNVWRNFGSDLRETDSLLHDIEEYSQADNLLTDHGGLPLNFDRLLLGPPSRSSLAGLHPNSVQSFKLWNIFLENVNSLTKVIHAPSVQKRIMEVIGDIDSIGNGLEALFFAIYCCAINSMTEDEVRSELDTEKTILWNRCRAGAQQALVNARFTATADLMVLQALLLFIISTRDDCHQRSLWCLSGVAIRIAHQLGLHRDGSCLGMPFFETEMRRRVWWQLIVTDRLIARTCGSLPAPLPQSDTRLPTIVNDTELYPDMKESVADSTGATEMVFCQVRYEFHSWFQRQDDGKMTKTGEDPWRLLAALGQKMSTNAMSGLERALTEKIIEKCDPSIPLHLLAITSARSTMALVRLMALDPFHSLERGQPLSQAERDKIFDASLQLAKFSTDIRSMDSLKRFSWHLDYFFPWPALVYALSELRYRPIGEPTTQAWFYLGSLYSRHHARLISRARGPLHLIISKLAVKAWDVHKTQYEQQGLSVPPKPEIVAIASEIDNQENKLAPMEEDQHFHGQPNHIFQGLNLDESHYDSSTSTGINEDSHDLLAGFFDQTAALGDTSMDWGTLDSILQDPHDFNMSVYL</sequence>
<dbReference type="Pfam" id="PF01596">
    <property type="entry name" value="Methyltransf_3"/>
    <property type="match status" value="1"/>
</dbReference>
<evidence type="ECO:0000259" key="11">
    <source>
        <dbReference type="PROSITE" id="PS50048"/>
    </source>
</evidence>
<dbReference type="InterPro" id="IPR007219">
    <property type="entry name" value="XnlR_reg_dom"/>
</dbReference>
<dbReference type="Pfam" id="PF04082">
    <property type="entry name" value="Fungal_trans"/>
    <property type="match status" value="1"/>
</dbReference>
<evidence type="ECO:0000256" key="7">
    <source>
        <dbReference type="ARBA" id="ARBA00023125"/>
    </source>
</evidence>
<name>A0A7H8R057_TALRU</name>
<evidence type="ECO:0000256" key="10">
    <source>
        <dbReference type="ARBA" id="ARBA00023453"/>
    </source>
</evidence>
<keyword evidence="9" id="KW-0539">Nucleus</keyword>
<dbReference type="SMART" id="SM00906">
    <property type="entry name" value="Fungal_trans"/>
    <property type="match status" value="1"/>
</dbReference>
<keyword evidence="7" id="KW-0238">DNA-binding</keyword>
<evidence type="ECO:0000256" key="4">
    <source>
        <dbReference type="ARBA" id="ARBA00022691"/>
    </source>
</evidence>
<dbReference type="CDD" id="cd00067">
    <property type="entry name" value="GAL4"/>
    <property type="match status" value="1"/>
</dbReference>
<dbReference type="CDD" id="cd12148">
    <property type="entry name" value="fungal_TF_MHR"/>
    <property type="match status" value="1"/>
</dbReference>
<gene>
    <name evidence="12" type="ORF">TRUGW13939_06754</name>
</gene>
<evidence type="ECO:0000256" key="9">
    <source>
        <dbReference type="ARBA" id="ARBA00023242"/>
    </source>
</evidence>
<dbReference type="PROSITE" id="PS00463">
    <property type="entry name" value="ZN2_CY6_FUNGAL_1"/>
    <property type="match status" value="1"/>
</dbReference>
<dbReference type="GO" id="GO:0005634">
    <property type="term" value="C:nucleus"/>
    <property type="evidence" value="ECO:0007669"/>
    <property type="project" value="UniProtKB-SubCell"/>
</dbReference>
<dbReference type="OrthoDB" id="2269373at2759"/>
<protein>
    <recommendedName>
        <fullName evidence="11">Zn(2)-C6 fungal-type domain-containing protein</fullName>
    </recommendedName>
</protein>
<dbReference type="SUPFAM" id="SSF57701">
    <property type="entry name" value="Zn2/Cys6 DNA-binding domain"/>
    <property type="match status" value="1"/>
</dbReference>
<keyword evidence="8" id="KW-0804">Transcription</keyword>
<dbReference type="InterPro" id="IPR001138">
    <property type="entry name" value="Zn2Cys6_DnaBD"/>
</dbReference>
<evidence type="ECO:0000256" key="5">
    <source>
        <dbReference type="ARBA" id="ARBA00022723"/>
    </source>
</evidence>
<dbReference type="KEGG" id="trg:TRUGW13939_06754"/>
<accession>A0A7H8R057</accession>
<dbReference type="Pfam" id="PF00172">
    <property type="entry name" value="Zn_clus"/>
    <property type="match status" value="1"/>
</dbReference>
<keyword evidence="6" id="KW-0805">Transcription regulation</keyword>
<dbReference type="InterPro" id="IPR036864">
    <property type="entry name" value="Zn2-C6_fun-type_DNA-bd_sf"/>
</dbReference>
<dbReference type="GO" id="GO:0008171">
    <property type="term" value="F:O-methyltransferase activity"/>
    <property type="evidence" value="ECO:0007669"/>
    <property type="project" value="InterPro"/>
</dbReference>
<reference evidence="13" key="1">
    <citation type="submission" date="2020-06" db="EMBL/GenBank/DDBJ databases">
        <title>A chromosome-scale genome assembly of Talaromyces rugulosus W13939.</title>
        <authorList>
            <person name="Wang B."/>
            <person name="Guo L."/>
            <person name="Ye K."/>
            <person name="Wang L."/>
        </authorList>
    </citation>
    <scope>NUCLEOTIDE SEQUENCE [LARGE SCALE GENOMIC DNA]</scope>
    <source>
        <strain evidence="13">W13939</strain>
    </source>
</reference>
<dbReference type="Gene3D" id="4.10.240.10">
    <property type="entry name" value="Zn(2)-C6 fungal-type DNA-binding domain"/>
    <property type="match status" value="1"/>
</dbReference>
<feature type="domain" description="Zn(2)-C6 fungal-type" evidence="11">
    <location>
        <begin position="267"/>
        <end position="296"/>
    </location>
</feature>
<comment type="similarity">
    <text evidence="10">Belongs to the class I-like SAM-binding methyltransferase superfamily. Cation-dependent O-methyltransferase family.</text>
</comment>
<keyword evidence="3" id="KW-0808">Transferase</keyword>
<dbReference type="PROSITE" id="PS51682">
    <property type="entry name" value="SAM_OMT_I"/>
    <property type="match status" value="1"/>
</dbReference>
<dbReference type="RefSeq" id="XP_035345795.1">
    <property type="nucleotide sequence ID" value="XM_035489902.1"/>
</dbReference>
<dbReference type="GO" id="GO:0006351">
    <property type="term" value="P:DNA-templated transcription"/>
    <property type="evidence" value="ECO:0007669"/>
    <property type="project" value="InterPro"/>
</dbReference>
<evidence type="ECO:0000256" key="6">
    <source>
        <dbReference type="ARBA" id="ARBA00023015"/>
    </source>
</evidence>
<comment type="subcellular location">
    <subcellularLocation>
        <location evidence="1">Nucleus</location>
    </subcellularLocation>
</comment>
<dbReference type="SUPFAM" id="SSF53335">
    <property type="entry name" value="S-adenosyl-L-methionine-dependent methyltransferases"/>
    <property type="match status" value="1"/>
</dbReference>
<evidence type="ECO:0000256" key="1">
    <source>
        <dbReference type="ARBA" id="ARBA00004123"/>
    </source>
</evidence>
<dbReference type="InterPro" id="IPR029063">
    <property type="entry name" value="SAM-dependent_MTases_sf"/>
</dbReference>
<dbReference type="PROSITE" id="PS50048">
    <property type="entry name" value="ZN2_CY6_FUNGAL_2"/>
    <property type="match status" value="1"/>
</dbReference>
<evidence type="ECO:0000313" key="12">
    <source>
        <dbReference type="EMBL" id="QKX59617.1"/>
    </source>
</evidence>
<keyword evidence="2" id="KW-0489">Methyltransferase</keyword>
<dbReference type="GO" id="GO:0000981">
    <property type="term" value="F:DNA-binding transcription factor activity, RNA polymerase II-specific"/>
    <property type="evidence" value="ECO:0007669"/>
    <property type="project" value="InterPro"/>
</dbReference>
<evidence type="ECO:0000256" key="2">
    <source>
        <dbReference type="ARBA" id="ARBA00022603"/>
    </source>
</evidence>
<proteinExistence type="inferred from homology"/>
<evidence type="ECO:0000256" key="8">
    <source>
        <dbReference type="ARBA" id="ARBA00023163"/>
    </source>
</evidence>
<dbReference type="GO" id="GO:0008270">
    <property type="term" value="F:zinc ion binding"/>
    <property type="evidence" value="ECO:0007669"/>
    <property type="project" value="InterPro"/>
</dbReference>